<organism evidence="6 7">
    <name type="scientific">Candidatus Nephthysia bennettiae</name>
    <dbReference type="NCBI Taxonomy" id="3127016"/>
    <lineage>
        <taxon>Bacteria</taxon>
        <taxon>Bacillati</taxon>
        <taxon>Candidatus Dormiibacterota</taxon>
        <taxon>Candidatus Dormibacteria</taxon>
        <taxon>Candidatus Dormibacterales</taxon>
        <taxon>Candidatus Dormibacteraceae</taxon>
        <taxon>Candidatus Nephthysia</taxon>
    </lineage>
</organism>
<evidence type="ECO:0000256" key="4">
    <source>
        <dbReference type="ARBA" id="ARBA00022840"/>
    </source>
</evidence>
<dbReference type="CDD" id="cd03220">
    <property type="entry name" value="ABC_KpsT_Wzt"/>
    <property type="match status" value="1"/>
</dbReference>
<dbReference type="InterPro" id="IPR027417">
    <property type="entry name" value="P-loop_NTPase"/>
</dbReference>
<keyword evidence="3" id="KW-0547">Nucleotide-binding</keyword>
<dbReference type="GO" id="GO:0005524">
    <property type="term" value="F:ATP binding"/>
    <property type="evidence" value="ECO:0007669"/>
    <property type="project" value="UniProtKB-KW"/>
</dbReference>
<dbReference type="CDD" id="cd10147">
    <property type="entry name" value="Wzt_C-like"/>
    <property type="match status" value="1"/>
</dbReference>
<dbReference type="InterPro" id="IPR003593">
    <property type="entry name" value="AAA+_ATPase"/>
</dbReference>
<dbReference type="PROSITE" id="PS50893">
    <property type="entry name" value="ABC_TRANSPORTER_2"/>
    <property type="match status" value="1"/>
</dbReference>
<dbReference type="EMBL" id="JAEKNR010000101">
    <property type="protein sequence ID" value="MBJ7598277.1"/>
    <property type="molecule type" value="Genomic_DNA"/>
</dbReference>
<feature type="domain" description="ABC transporter" evidence="5">
    <location>
        <begin position="1"/>
        <end position="198"/>
    </location>
</feature>
<evidence type="ECO:0000313" key="7">
    <source>
        <dbReference type="Proteomes" id="UP000612893"/>
    </source>
</evidence>
<keyword evidence="2" id="KW-0813">Transport</keyword>
<sequence>MPDGQFLGVIGANGSGKSTLLKILSGIYRPTSGKVAVNGFISPFLELGVGFNTELTARENVFVNGAILGFSRPELERRMDAILSFAELEQFADQKIKNYSSGMQVRLAFTVAIQADASVLLMDEVLAVGDARFQAKCFDVFARYRREGRTVVLVTHDLSAVDLHCDRAILLDHGRVIVDASAREVTARYERLVGEAQDTDAGVQQSTETDRWGNGAVRFGTIRLLGADGQEHHGFATDAPMTIAFDLKARDRVTDLVVGIGVHRADGTVISGTNTNIANVPLPDLSAGDELKMQYRLPRLGLLNGGYRLTLAAHPKMHTVTYDHREQVLDFTVTDASGRTGQFELGGDWVVQEGDRQDLRRLA</sequence>
<dbReference type="PANTHER" id="PTHR46743:SF2">
    <property type="entry name" value="TEICHOIC ACIDS EXPORT ATP-BINDING PROTEIN TAGH"/>
    <property type="match status" value="1"/>
</dbReference>
<dbReference type="GO" id="GO:0016020">
    <property type="term" value="C:membrane"/>
    <property type="evidence" value="ECO:0007669"/>
    <property type="project" value="InterPro"/>
</dbReference>
<dbReference type="Gene3D" id="3.40.50.300">
    <property type="entry name" value="P-loop containing nucleotide triphosphate hydrolases"/>
    <property type="match status" value="1"/>
</dbReference>
<dbReference type="Pfam" id="PF14524">
    <property type="entry name" value="Wzt_C"/>
    <property type="match status" value="1"/>
</dbReference>
<dbReference type="InterPro" id="IPR029439">
    <property type="entry name" value="Wzt_C"/>
</dbReference>
<dbReference type="InterPro" id="IPR050683">
    <property type="entry name" value="Bact_Polysacc_Export_ATP-bd"/>
</dbReference>
<dbReference type="PANTHER" id="PTHR46743">
    <property type="entry name" value="TEICHOIC ACIDS EXPORT ATP-BINDING PROTEIN TAGH"/>
    <property type="match status" value="1"/>
</dbReference>
<comment type="caution">
    <text evidence="6">The sequence shown here is derived from an EMBL/GenBank/DDBJ whole genome shotgun (WGS) entry which is preliminary data.</text>
</comment>
<proteinExistence type="inferred from homology"/>
<keyword evidence="4 6" id="KW-0067">ATP-binding</keyword>
<dbReference type="GO" id="GO:0140359">
    <property type="term" value="F:ABC-type transporter activity"/>
    <property type="evidence" value="ECO:0007669"/>
    <property type="project" value="InterPro"/>
</dbReference>
<dbReference type="Proteomes" id="UP000612893">
    <property type="component" value="Unassembled WGS sequence"/>
</dbReference>
<dbReference type="AlphaFoldDB" id="A0A934K6M9"/>
<evidence type="ECO:0000256" key="3">
    <source>
        <dbReference type="ARBA" id="ARBA00022741"/>
    </source>
</evidence>
<dbReference type="SUPFAM" id="SSF52540">
    <property type="entry name" value="P-loop containing nucleoside triphosphate hydrolases"/>
    <property type="match status" value="1"/>
</dbReference>
<evidence type="ECO:0000313" key="6">
    <source>
        <dbReference type="EMBL" id="MBJ7598277.1"/>
    </source>
</evidence>
<dbReference type="Gene3D" id="2.70.50.60">
    <property type="entry name" value="abc- transporter (atp binding component) like domain"/>
    <property type="match status" value="1"/>
</dbReference>
<dbReference type="InterPro" id="IPR003439">
    <property type="entry name" value="ABC_transporter-like_ATP-bd"/>
</dbReference>
<evidence type="ECO:0000259" key="5">
    <source>
        <dbReference type="PROSITE" id="PS50893"/>
    </source>
</evidence>
<evidence type="ECO:0000256" key="1">
    <source>
        <dbReference type="ARBA" id="ARBA00005417"/>
    </source>
</evidence>
<dbReference type="SMART" id="SM00382">
    <property type="entry name" value="AAA"/>
    <property type="match status" value="1"/>
</dbReference>
<dbReference type="Pfam" id="PF00005">
    <property type="entry name" value="ABC_tran"/>
    <property type="match status" value="1"/>
</dbReference>
<accession>A0A934K6M9</accession>
<reference evidence="6" key="1">
    <citation type="submission" date="2020-10" db="EMBL/GenBank/DDBJ databases">
        <title>Ca. Dormibacterota MAGs.</title>
        <authorList>
            <person name="Montgomery K."/>
        </authorList>
    </citation>
    <scope>NUCLEOTIDE SEQUENCE [LARGE SCALE GENOMIC DNA]</scope>
    <source>
        <strain evidence="6">SC8812_S17_10</strain>
    </source>
</reference>
<keyword evidence="7" id="KW-1185">Reference proteome</keyword>
<comment type="similarity">
    <text evidence="1">Belongs to the ABC transporter superfamily.</text>
</comment>
<dbReference type="InterPro" id="IPR015860">
    <property type="entry name" value="ABC_transpr_TagH-like"/>
</dbReference>
<dbReference type="GO" id="GO:0016887">
    <property type="term" value="F:ATP hydrolysis activity"/>
    <property type="evidence" value="ECO:0007669"/>
    <property type="project" value="InterPro"/>
</dbReference>
<gene>
    <name evidence="6" type="ORF">JF922_09355</name>
</gene>
<protein>
    <submittedName>
        <fullName evidence="6">ABC transporter ATP-binding protein</fullName>
    </submittedName>
</protein>
<evidence type="ECO:0000256" key="2">
    <source>
        <dbReference type="ARBA" id="ARBA00022448"/>
    </source>
</evidence>
<name>A0A934K6M9_9BACT</name>